<dbReference type="EMBL" id="JAMWDU010000005">
    <property type="protein sequence ID" value="MCP8888369.1"/>
    <property type="molecule type" value="Genomic_DNA"/>
</dbReference>
<dbReference type="PANTHER" id="PTHR44591:SF23">
    <property type="entry name" value="CHEY SUBFAMILY"/>
    <property type="match status" value="1"/>
</dbReference>
<keyword evidence="1 2" id="KW-0597">Phosphoprotein</keyword>
<dbReference type="InterPro" id="IPR001789">
    <property type="entry name" value="Sig_transdc_resp-reg_receiver"/>
</dbReference>
<dbReference type="Proteomes" id="UP001060275">
    <property type="component" value="Unassembled WGS sequence"/>
</dbReference>
<dbReference type="SMART" id="SM00448">
    <property type="entry name" value="REC"/>
    <property type="match status" value="1"/>
</dbReference>
<proteinExistence type="predicted"/>
<gene>
    <name evidence="5" type="ORF">NF348_14705</name>
</gene>
<evidence type="ECO:0000256" key="3">
    <source>
        <dbReference type="SAM" id="MobiDB-lite"/>
    </source>
</evidence>
<comment type="caution">
    <text evidence="5">The sequence shown here is derived from an EMBL/GenBank/DDBJ whole genome shotgun (WGS) entry which is preliminary data.</text>
</comment>
<dbReference type="InterPro" id="IPR011006">
    <property type="entry name" value="CheY-like_superfamily"/>
</dbReference>
<dbReference type="GO" id="GO:0000160">
    <property type="term" value="P:phosphorelay signal transduction system"/>
    <property type="evidence" value="ECO:0007669"/>
    <property type="project" value="InterPro"/>
</dbReference>
<dbReference type="RefSeq" id="WP_254675421.1">
    <property type="nucleotide sequence ID" value="NZ_JAMWDU010000005.1"/>
</dbReference>
<protein>
    <submittedName>
        <fullName evidence="5">Response regulator</fullName>
    </submittedName>
</protein>
<keyword evidence="6" id="KW-1185">Reference proteome</keyword>
<dbReference type="InterPro" id="IPR050595">
    <property type="entry name" value="Bact_response_regulator"/>
</dbReference>
<accession>A0A9Q4FU82</accession>
<evidence type="ECO:0000256" key="2">
    <source>
        <dbReference type="PROSITE-ProRule" id="PRU00169"/>
    </source>
</evidence>
<feature type="compositionally biased region" description="Basic and acidic residues" evidence="3">
    <location>
        <begin position="155"/>
        <end position="166"/>
    </location>
</feature>
<dbReference type="PROSITE" id="PS50110">
    <property type="entry name" value="RESPONSE_REGULATORY"/>
    <property type="match status" value="1"/>
</dbReference>
<dbReference type="SUPFAM" id="SSF52172">
    <property type="entry name" value="CheY-like"/>
    <property type="match status" value="1"/>
</dbReference>
<dbReference type="Gene3D" id="3.40.50.2300">
    <property type="match status" value="1"/>
</dbReference>
<evidence type="ECO:0000259" key="4">
    <source>
        <dbReference type="PROSITE" id="PS50110"/>
    </source>
</evidence>
<evidence type="ECO:0000256" key="1">
    <source>
        <dbReference type="ARBA" id="ARBA00022553"/>
    </source>
</evidence>
<sequence length="181" mass="19359">MASETITSAGVLIIDPQANMAALVAGMLRSLGRRDIREATDTSQALSALQRRPFDIIIIDDAITSPNAVELVRRLRANADSPNRLTPVIMLSAAPDASRIAAARDAGVTEFLRKPFAAAHLKLRLDTIADSPRPFIEADRYAGPDRRRKTIAVGKADRRQAKDHPNGEAATPAEAGASAKS</sequence>
<evidence type="ECO:0000313" key="6">
    <source>
        <dbReference type="Proteomes" id="UP001060275"/>
    </source>
</evidence>
<feature type="region of interest" description="Disordered" evidence="3">
    <location>
        <begin position="146"/>
        <end position="181"/>
    </location>
</feature>
<dbReference type="Pfam" id="PF00072">
    <property type="entry name" value="Response_reg"/>
    <property type="match status" value="1"/>
</dbReference>
<feature type="compositionally biased region" description="Low complexity" evidence="3">
    <location>
        <begin position="167"/>
        <end position="181"/>
    </location>
</feature>
<feature type="modified residue" description="4-aspartylphosphate" evidence="2">
    <location>
        <position position="60"/>
    </location>
</feature>
<name>A0A9Q4FU82_9HYPH</name>
<organism evidence="5 6">
    <name type="scientific">Devosia ureilytica</name>
    <dbReference type="NCBI Taxonomy" id="2952754"/>
    <lineage>
        <taxon>Bacteria</taxon>
        <taxon>Pseudomonadati</taxon>
        <taxon>Pseudomonadota</taxon>
        <taxon>Alphaproteobacteria</taxon>
        <taxon>Hyphomicrobiales</taxon>
        <taxon>Devosiaceae</taxon>
        <taxon>Devosia</taxon>
    </lineage>
</organism>
<evidence type="ECO:0000313" key="5">
    <source>
        <dbReference type="EMBL" id="MCP8888369.1"/>
    </source>
</evidence>
<feature type="domain" description="Response regulatory" evidence="4">
    <location>
        <begin position="10"/>
        <end position="129"/>
    </location>
</feature>
<reference evidence="5" key="1">
    <citation type="submission" date="2022-06" db="EMBL/GenBank/DDBJ databases">
        <title>Devosia sp. XJ19-45 genome assembly.</title>
        <authorList>
            <person name="Li B."/>
            <person name="Cai M."/>
            <person name="Nie G."/>
            <person name="Li W."/>
        </authorList>
    </citation>
    <scope>NUCLEOTIDE SEQUENCE</scope>
    <source>
        <strain evidence="5">XJ19-45</strain>
    </source>
</reference>
<dbReference type="PANTHER" id="PTHR44591">
    <property type="entry name" value="STRESS RESPONSE REGULATOR PROTEIN 1"/>
    <property type="match status" value="1"/>
</dbReference>
<dbReference type="AlphaFoldDB" id="A0A9Q4FU82"/>